<feature type="domain" description="WSC" evidence="3">
    <location>
        <begin position="30"/>
        <end position="119"/>
    </location>
</feature>
<evidence type="ECO:0000313" key="4">
    <source>
        <dbReference type="EMBL" id="VDI48538.1"/>
    </source>
</evidence>
<dbReference type="PANTHER" id="PTHR45964">
    <property type="entry name" value="WSCD FAMILY MEMBER CG9164"/>
    <property type="match status" value="1"/>
</dbReference>
<comment type="caution">
    <text evidence="4">The sequence shown here is derived from an EMBL/GenBank/DDBJ whole genome shotgun (WGS) entry which is preliminary data.</text>
</comment>
<feature type="chain" id="PRO_5032943220" description="WSC domain-containing protein" evidence="2">
    <location>
        <begin position="20"/>
        <end position="119"/>
    </location>
</feature>
<dbReference type="OrthoDB" id="6151979at2759"/>
<gene>
    <name evidence="4" type="ORF">MGAL_10B019940</name>
</gene>
<evidence type="ECO:0000313" key="5">
    <source>
        <dbReference type="Proteomes" id="UP000596742"/>
    </source>
</evidence>
<dbReference type="Pfam" id="PF01822">
    <property type="entry name" value="WSC"/>
    <property type="match status" value="1"/>
</dbReference>
<dbReference type="SMART" id="SM00321">
    <property type="entry name" value="WSC"/>
    <property type="match status" value="1"/>
</dbReference>
<dbReference type="PROSITE" id="PS51212">
    <property type="entry name" value="WSC"/>
    <property type="match status" value="1"/>
</dbReference>
<organism evidence="4 5">
    <name type="scientific">Mytilus galloprovincialis</name>
    <name type="common">Mediterranean mussel</name>
    <dbReference type="NCBI Taxonomy" id="29158"/>
    <lineage>
        <taxon>Eukaryota</taxon>
        <taxon>Metazoa</taxon>
        <taxon>Spiralia</taxon>
        <taxon>Lophotrochozoa</taxon>
        <taxon>Mollusca</taxon>
        <taxon>Bivalvia</taxon>
        <taxon>Autobranchia</taxon>
        <taxon>Pteriomorphia</taxon>
        <taxon>Mytilida</taxon>
        <taxon>Mytiloidea</taxon>
        <taxon>Mytilidae</taxon>
        <taxon>Mytilinae</taxon>
        <taxon>Mytilus</taxon>
    </lineage>
</organism>
<dbReference type="AlphaFoldDB" id="A0A8B6FHH1"/>
<protein>
    <recommendedName>
        <fullName evidence="3">WSC domain-containing protein</fullName>
    </recommendedName>
</protein>
<evidence type="ECO:0000256" key="2">
    <source>
        <dbReference type="SAM" id="SignalP"/>
    </source>
</evidence>
<sequence>MKITLLFLICFVTFANVNAARKDFMREGHYKGYIGCFVDDGHRLLRRFAGQYNMSVGKCRHLCRGYKYLGLQYAYQCFCGNHLNHRVYPQSSELQCNMGCTSEPHRMCGGVWRNSVYKV</sequence>
<feature type="signal peptide" evidence="2">
    <location>
        <begin position="1"/>
        <end position="19"/>
    </location>
</feature>
<proteinExistence type="predicted"/>
<name>A0A8B6FHH1_MYTGA</name>
<dbReference type="EMBL" id="UYJE01006743">
    <property type="protein sequence ID" value="VDI48538.1"/>
    <property type="molecule type" value="Genomic_DNA"/>
</dbReference>
<dbReference type="Proteomes" id="UP000596742">
    <property type="component" value="Unassembled WGS sequence"/>
</dbReference>
<evidence type="ECO:0000259" key="3">
    <source>
        <dbReference type="PROSITE" id="PS51212"/>
    </source>
</evidence>
<keyword evidence="5" id="KW-1185">Reference proteome</keyword>
<keyword evidence="1" id="KW-0677">Repeat</keyword>
<dbReference type="InterPro" id="IPR051589">
    <property type="entry name" value="Sialate-O-sulfotransferase"/>
</dbReference>
<dbReference type="PANTHER" id="PTHR45964:SF5">
    <property type="entry name" value="WSCD FAMILY MEMBER CG9164"/>
    <property type="match status" value="1"/>
</dbReference>
<keyword evidence="2" id="KW-0732">Signal</keyword>
<reference evidence="4" key="1">
    <citation type="submission" date="2018-11" db="EMBL/GenBank/DDBJ databases">
        <authorList>
            <person name="Alioto T."/>
            <person name="Alioto T."/>
        </authorList>
    </citation>
    <scope>NUCLEOTIDE SEQUENCE</scope>
</reference>
<dbReference type="InterPro" id="IPR002889">
    <property type="entry name" value="WSC_carb-bd"/>
</dbReference>
<accession>A0A8B6FHH1</accession>
<evidence type="ECO:0000256" key="1">
    <source>
        <dbReference type="ARBA" id="ARBA00022737"/>
    </source>
</evidence>